<protein>
    <submittedName>
        <fullName evidence="1">Uncharacterized protein</fullName>
    </submittedName>
</protein>
<accession>A0A0F9SBP7</accession>
<reference evidence="1" key="1">
    <citation type="journal article" date="2015" name="Nature">
        <title>Complex archaea that bridge the gap between prokaryotes and eukaryotes.</title>
        <authorList>
            <person name="Spang A."/>
            <person name="Saw J.H."/>
            <person name="Jorgensen S.L."/>
            <person name="Zaremba-Niedzwiedzka K."/>
            <person name="Martijn J."/>
            <person name="Lind A.E."/>
            <person name="van Eijk R."/>
            <person name="Schleper C."/>
            <person name="Guy L."/>
            <person name="Ettema T.J."/>
        </authorList>
    </citation>
    <scope>NUCLEOTIDE SEQUENCE</scope>
</reference>
<dbReference type="AlphaFoldDB" id="A0A0F9SBP7"/>
<comment type="caution">
    <text evidence="1">The sequence shown here is derived from an EMBL/GenBank/DDBJ whole genome shotgun (WGS) entry which is preliminary data.</text>
</comment>
<sequence length="40" mass="4932">MKSYFNPVWKKDQKYKKDKKVYTSNLLLVNEAVILYENYE</sequence>
<proteinExistence type="predicted"/>
<name>A0A0F9SBP7_9ZZZZ</name>
<dbReference type="EMBL" id="LAZR01002107">
    <property type="protein sequence ID" value="KKN34421.1"/>
    <property type="molecule type" value="Genomic_DNA"/>
</dbReference>
<organism evidence="1">
    <name type="scientific">marine sediment metagenome</name>
    <dbReference type="NCBI Taxonomy" id="412755"/>
    <lineage>
        <taxon>unclassified sequences</taxon>
        <taxon>metagenomes</taxon>
        <taxon>ecological metagenomes</taxon>
    </lineage>
</organism>
<evidence type="ECO:0000313" key="1">
    <source>
        <dbReference type="EMBL" id="KKN34421.1"/>
    </source>
</evidence>
<gene>
    <name evidence="1" type="ORF">LCGC14_0793970</name>
</gene>